<evidence type="ECO:0000313" key="1">
    <source>
        <dbReference type="EMBL" id="MCR1898811.1"/>
    </source>
</evidence>
<protein>
    <submittedName>
        <fullName evidence="1">Uncharacterized protein</fullName>
    </submittedName>
</protein>
<accession>A0AAE3HEU6</accession>
<name>A0AAE3HEU6_9FIRM</name>
<dbReference type="EMBL" id="JANKAS010000005">
    <property type="protein sequence ID" value="MCR1898811.1"/>
    <property type="molecule type" value="Genomic_DNA"/>
</dbReference>
<proteinExistence type="predicted"/>
<comment type="caution">
    <text evidence="1">The sequence shown here is derived from an EMBL/GenBank/DDBJ whole genome shotgun (WGS) entry which is preliminary data.</text>
</comment>
<reference evidence="1" key="1">
    <citation type="submission" date="2022-07" db="EMBL/GenBank/DDBJ databases">
        <title>Enhanced cultured diversity of the mouse gut microbiota enables custom-made synthetic communities.</title>
        <authorList>
            <person name="Afrizal A."/>
        </authorList>
    </citation>
    <scope>NUCLEOTIDE SEQUENCE</scope>
    <source>
        <strain evidence="1">DSM 28593</strain>
    </source>
</reference>
<evidence type="ECO:0000313" key="2">
    <source>
        <dbReference type="Proteomes" id="UP001205748"/>
    </source>
</evidence>
<keyword evidence="2" id="KW-1185">Reference proteome</keyword>
<dbReference type="RefSeq" id="WP_257530526.1">
    <property type="nucleotide sequence ID" value="NZ_JANKAS010000005.1"/>
</dbReference>
<sequence length="85" mass="10140">MLNKTLFYSLDHHKVISIIYIKDQEITQRKIQVLKIQGDKIMALDLDKHSIRTFKRDRILSAIDNKMLPKQPNFHNEIKVKRVNL</sequence>
<dbReference type="AlphaFoldDB" id="A0AAE3HEU6"/>
<organism evidence="1 2">
    <name type="scientific">Irregularibacter muris</name>
    <dbReference type="NCBI Taxonomy" id="1796619"/>
    <lineage>
        <taxon>Bacteria</taxon>
        <taxon>Bacillati</taxon>
        <taxon>Bacillota</taxon>
        <taxon>Clostridia</taxon>
        <taxon>Eubacteriales</taxon>
        <taxon>Eubacteriaceae</taxon>
        <taxon>Irregularibacter</taxon>
    </lineage>
</organism>
<dbReference type="Proteomes" id="UP001205748">
    <property type="component" value="Unassembled WGS sequence"/>
</dbReference>
<gene>
    <name evidence="1" type="ORF">NSA47_07415</name>
</gene>